<evidence type="ECO:0000256" key="1">
    <source>
        <dbReference type="SAM" id="MobiDB-lite"/>
    </source>
</evidence>
<evidence type="ECO:0000313" key="2">
    <source>
        <dbReference type="EMBL" id="KAI9556166.1"/>
    </source>
</evidence>
<gene>
    <name evidence="2" type="ORF">GHT06_018740</name>
</gene>
<dbReference type="EMBL" id="WJBH02000007">
    <property type="protein sequence ID" value="KAI9556166.1"/>
    <property type="molecule type" value="Genomic_DNA"/>
</dbReference>
<comment type="caution">
    <text evidence="2">The sequence shown here is derived from an EMBL/GenBank/DDBJ whole genome shotgun (WGS) entry which is preliminary data.</text>
</comment>
<keyword evidence="3" id="KW-1185">Reference proteome</keyword>
<dbReference type="AlphaFoldDB" id="A0AAD5L504"/>
<feature type="compositionally biased region" description="Polar residues" evidence="1">
    <location>
        <begin position="361"/>
        <end position="389"/>
    </location>
</feature>
<feature type="compositionally biased region" description="Polar residues" evidence="1">
    <location>
        <begin position="279"/>
        <end position="304"/>
    </location>
</feature>
<feature type="compositionally biased region" description="Low complexity" evidence="1">
    <location>
        <begin position="227"/>
        <end position="237"/>
    </location>
</feature>
<feature type="region of interest" description="Disordered" evidence="1">
    <location>
        <begin position="224"/>
        <end position="244"/>
    </location>
</feature>
<evidence type="ECO:0000313" key="3">
    <source>
        <dbReference type="Proteomes" id="UP000820818"/>
    </source>
</evidence>
<reference evidence="2 3" key="1">
    <citation type="submission" date="2022-05" db="EMBL/GenBank/DDBJ databases">
        <title>A multi-omics perspective on studying reproductive biology in Daphnia sinensis.</title>
        <authorList>
            <person name="Jia J."/>
        </authorList>
    </citation>
    <scope>NUCLEOTIDE SEQUENCE [LARGE SCALE GENOMIC DNA]</scope>
    <source>
        <strain evidence="2 3">WSL</strain>
    </source>
</reference>
<proteinExistence type="predicted"/>
<name>A0AAD5L504_9CRUS</name>
<dbReference type="Proteomes" id="UP000820818">
    <property type="component" value="Linkage Group LG7"/>
</dbReference>
<protein>
    <submittedName>
        <fullName evidence="2">Uncharacterized protein</fullName>
    </submittedName>
</protein>
<sequence length="420" mass="45712">MYGSGSHGDESEEEYDVFAEAEKDKVVKTFSKESATSRIKWHNRQDDENLETFKELALVDPTESSGATQKTLQHRASRSSSVPAGVLFSSSLASSIASQDTSSARSVIYTCFGMDISVLTDEEKEAIERARYCRQQLLRLKARRAAQEAGEADNSQILQQEEVEEWLANIELRLRQQTRKLGISAAELPIWIAPHLRRDLKIGNIASAAKAAAAAIRLKLSSNDMASGGSSSIGASSNTTPRDNEKAAAIAALTDLMEELEELSITSRDNQKDKHAQPQAGSKRTVRFQTPNSSPFQTPRSQASEPGGLIAFHRKNRLKKTTSEESKVQQPQPSSAKPVPVPAQQQPQLESQPLKTRVSALASSDVTRPSSCPGRSSSVRGLDISSQLQHPAVKSKGPAKGYVSRRRGSDSSPLAELYPT</sequence>
<accession>A0AAD5L504</accession>
<organism evidence="2 3">
    <name type="scientific">Daphnia sinensis</name>
    <dbReference type="NCBI Taxonomy" id="1820382"/>
    <lineage>
        <taxon>Eukaryota</taxon>
        <taxon>Metazoa</taxon>
        <taxon>Ecdysozoa</taxon>
        <taxon>Arthropoda</taxon>
        <taxon>Crustacea</taxon>
        <taxon>Branchiopoda</taxon>
        <taxon>Diplostraca</taxon>
        <taxon>Cladocera</taxon>
        <taxon>Anomopoda</taxon>
        <taxon>Daphniidae</taxon>
        <taxon>Daphnia</taxon>
        <taxon>Daphnia similis group</taxon>
    </lineage>
</organism>
<feature type="region of interest" description="Disordered" evidence="1">
    <location>
        <begin position="265"/>
        <end position="420"/>
    </location>
</feature>